<comment type="subcellular location">
    <subcellularLocation>
        <location evidence="1">Cytoplasm</location>
    </subcellularLocation>
</comment>
<evidence type="ECO:0000256" key="11">
    <source>
        <dbReference type="ARBA" id="ARBA00047671"/>
    </source>
</evidence>
<dbReference type="CDD" id="cd00861">
    <property type="entry name" value="ProRS_anticodon_short"/>
    <property type="match status" value="1"/>
</dbReference>
<dbReference type="STRING" id="1801997.A3J64_00155"/>
<keyword evidence="5" id="KW-0963">Cytoplasm</keyword>
<dbReference type="PANTHER" id="PTHR42753:SF2">
    <property type="entry name" value="PROLINE--TRNA LIGASE"/>
    <property type="match status" value="1"/>
</dbReference>
<accession>A0A1G2FH46</accession>
<feature type="domain" description="Aminoacyl-transfer RNA synthetases class-II family profile" evidence="13">
    <location>
        <begin position="38"/>
        <end position="314"/>
    </location>
</feature>
<dbReference type="CDD" id="cd00779">
    <property type="entry name" value="ProRS_core_prok"/>
    <property type="match status" value="1"/>
</dbReference>
<protein>
    <recommendedName>
        <fullName evidence="4 12">Proline--tRNA ligase</fullName>
        <ecNumber evidence="3 12">6.1.1.15</ecNumber>
    </recommendedName>
</protein>
<comment type="caution">
    <text evidence="14">The sequence shown here is derived from an EMBL/GenBank/DDBJ whole genome shotgun (WGS) entry which is preliminary data.</text>
</comment>
<keyword evidence="10" id="KW-0030">Aminoacyl-tRNA synthetase</keyword>
<evidence type="ECO:0000256" key="6">
    <source>
        <dbReference type="ARBA" id="ARBA00022598"/>
    </source>
</evidence>
<dbReference type="InterPro" id="IPR004500">
    <property type="entry name" value="Pro-tRNA-synth_IIa_bac-type"/>
</dbReference>
<evidence type="ECO:0000256" key="1">
    <source>
        <dbReference type="ARBA" id="ARBA00004496"/>
    </source>
</evidence>
<dbReference type="InterPro" id="IPR002314">
    <property type="entry name" value="aa-tRNA-synt_IIb"/>
</dbReference>
<evidence type="ECO:0000256" key="12">
    <source>
        <dbReference type="NCBIfam" id="TIGR00409"/>
    </source>
</evidence>
<dbReference type="InterPro" id="IPR036621">
    <property type="entry name" value="Anticodon-bd_dom_sf"/>
</dbReference>
<evidence type="ECO:0000259" key="13">
    <source>
        <dbReference type="PROSITE" id="PS50862"/>
    </source>
</evidence>
<dbReference type="GO" id="GO:0006433">
    <property type="term" value="P:prolyl-tRNA aminoacylation"/>
    <property type="evidence" value="ECO:0007669"/>
    <property type="project" value="UniProtKB-UniRule"/>
</dbReference>
<dbReference type="EC" id="6.1.1.15" evidence="3 12"/>
<keyword evidence="8" id="KW-0067">ATP-binding</keyword>
<dbReference type="PRINTS" id="PR01046">
    <property type="entry name" value="TRNASYNTHPRO"/>
</dbReference>
<dbReference type="InterPro" id="IPR044140">
    <property type="entry name" value="ProRS_anticodon_short"/>
</dbReference>
<dbReference type="SUPFAM" id="SSF52954">
    <property type="entry name" value="Class II aaRS ABD-related"/>
    <property type="match status" value="1"/>
</dbReference>
<dbReference type="PANTHER" id="PTHR42753">
    <property type="entry name" value="MITOCHONDRIAL RIBOSOME PROTEIN L39/PROLYL-TRNA LIGASE FAMILY MEMBER"/>
    <property type="match status" value="1"/>
</dbReference>
<dbReference type="Gene3D" id="3.40.50.800">
    <property type="entry name" value="Anticodon-binding domain"/>
    <property type="match status" value="1"/>
</dbReference>
<dbReference type="NCBIfam" id="TIGR00409">
    <property type="entry name" value="proS_fam_II"/>
    <property type="match status" value="1"/>
</dbReference>
<gene>
    <name evidence="14" type="ORF">A3J64_00155</name>
</gene>
<evidence type="ECO:0000313" key="15">
    <source>
        <dbReference type="Proteomes" id="UP000177061"/>
    </source>
</evidence>
<dbReference type="Gene3D" id="3.30.930.10">
    <property type="entry name" value="Bira Bifunctional Protein, Domain 2"/>
    <property type="match status" value="1"/>
</dbReference>
<evidence type="ECO:0000256" key="2">
    <source>
        <dbReference type="ARBA" id="ARBA00011738"/>
    </source>
</evidence>
<dbReference type="InterPro" id="IPR002316">
    <property type="entry name" value="Pro-tRNA-ligase_IIa"/>
</dbReference>
<dbReference type="InterPro" id="IPR033730">
    <property type="entry name" value="ProRS_core_prok"/>
</dbReference>
<dbReference type="InterPro" id="IPR004154">
    <property type="entry name" value="Anticodon-bd"/>
</dbReference>
<evidence type="ECO:0000256" key="7">
    <source>
        <dbReference type="ARBA" id="ARBA00022741"/>
    </source>
</evidence>
<dbReference type="GO" id="GO:0004827">
    <property type="term" value="F:proline-tRNA ligase activity"/>
    <property type="evidence" value="ECO:0007669"/>
    <property type="project" value="UniProtKB-UniRule"/>
</dbReference>
<evidence type="ECO:0000256" key="9">
    <source>
        <dbReference type="ARBA" id="ARBA00022917"/>
    </source>
</evidence>
<sequence length="412" mass="46919">MRQSQLFAKTKKEFLKGAETISHKYLIKGDFIDQLGAGFYSFLPLGFRVYKKIENIIREEMNGLGGQELSLPSLIPKKLWEETGRWESIDPPLFRVKDRHNKEYGLGSTHEEVITDLIRKRIKSFKDLPLAVYQIQNKFRNEMRASGGLLRVREFMMKDMYSFHTSESDLMEFYERVKQAYLIIFKKCGLEVAAVEADSGTIGGELSHEFMLLAGTGEDKVLICSGCGFGVNVEKVGELKKCPQCQGKLEKRNAIESGHAFNLGIKYSREMKANFQDKDGKEKPIIMGCYGIGLGRLMAAIVEVHHDEKGIIWPESAAPFKVHLLQLSQDKKVKTKAEEIYKNLEKRGIEVLYDDRDKTAGEKFADADLIGIPIRLVVSEKTLAKGCMEIKKRDEEKVELVKIDKLLDRFTC</sequence>
<dbReference type="GO" id="GO:0005524">
    <property type="term" value="F:ATP binding"/>
    <property type="evidence" value="ECO:0007669"/>
    <property type="project" value="UniProtKB-KW"/>
</dbReference>
<comment type="catalytic activity">
    <reaction evidence="11">
        <text>tRNA(Pro) + L-proline + ATP = L-prolyl-tRNA(Pro) + AMP + diphosphate</text>
        <dbReference type="Rhea" id="RHEA:14305"/>
        <dbReference type="Rhea" id="RHEA-COMP:9700"/>
        <dbReference type="Rhea" id="RHEA-COMP:9702"/>
        <dbReference type="ChEBI" id="CHEBI:30616"/>
        <dbReference type="ChEBI" id="CHEBI:33019"/>
        <dbReference type="ChEBI" id="CHEBI:60039"/>
        <dbReference type="ChEBI" id="CHEBI:78442"/>
        <dbReference type="ChEBI" id="CHEBI:78532"/>
        <dbReference type="ChEBI" id="CHEBI:456215"/>
        <dbReference type="EC" id="6.1.1.15"/>
    </reaction>
</comment>
<dbReference type="EMBL" id="MHNB01000010">
    <property type="protein sequence ID" value="OGZ37366.1"/>
    <property type="molecule type" value="Genomic_DNA"/>
</dbReference>
<keyword evidence="6 14" id="KW-0436">Ligase</keyword>
<evidence type="ECO:0000256" key="3">
    <source>
        <dbReference type="ARBA" id="ARBA00012831"/>
    </source>
</evidence>
<dbReference type="Pfam" id="PF03129">
    <property type="entry name" value="HGTP_anticodon"/>
    <property type="match status" value="1"/>
</dbReference>
<evidence type="ECO:0000313" key="14">
    <source>
        <dbReference type="EMBL" id="OGZ37366.1"/>
    </source>
</evidence>
<name>A0A1G2FH46_9BACT</name>
<reference evidence="14 15" key="1">
    <citation type="journal article" date="2016" name="Nat. Commun.">
        <title>Thousands of microbial genomes shed light on interconnected biogeochemical processes in an aquifer system.</title>
        <authorList>
            <person name="Anantharaman K."/>
            <person name="Brown C.T."/>
            <person name="Hug L.A."/>
            <person name="Sharon I."/>
            <person name="Castelle C.J."/>
            <person name="Probst A.J."/>
            <person name="Thomas B.C."/>
            <person name="Singh A."/>
            <person name="Wilkins M.J."/>
            <person name="Karaoz U."/>
            <person name="Brodie E.L."/>
            <person name="Williams K.H."/>
            <person name="Hubbard S.S."/>
            <person name="Banfield J.F."/>
        </authorList>
    </citation>
    <scope>NUCLEOTIDE SEQUENCE [LARGE SCALE GENOMIC DNA]</scope>
</reference>
<dbReference type="InterPro" id="IPR006195">
    <property type="entry name" value="aa-tRNA-synth_II"/>
</dbReference>
<dbReference type="SUPFAM" id="SSF55681">
    <property type="entry name" value="Class II aaRS and biotin synthetases"/>
    <property type="match status" value="1"/>
</dbReference>
<keyword evidence="9" id="KW-0648">Protein biosynthesis</keyword>
<proteinExistence type="predicted"/>
<keyword evidence="7" id="KW-0547">Nucleotide-binding</keyword>
<dbReference type="Pfam" id="PF00587">
    <property type="entry name" value="tRNA-synt_2b"/>
    <property type="match status" value="1"/>
</dbReference>
<evidence type="ECO:0000256" key="5">
    <source>
        <dbReference type="ARBA" id="ARBA00022490"/>
    </source>
</evidence>
<organism evidence="14 15">
    <name type="scientific">Candidatus Portnoybacteria bacterium RIFCSPHIGHO2_12_FULL_38_9</name>
    <dbReference type="NCBI Taxonomy" id="1801997"/>
    <lineage>
        <taxon>Bacteria</taxon>
        <taxon>Candidatus Portnoyibacteriota</taxon>
    </lineage>
</organism>
<dbReference type="GO" id="GO:0005829">
    <property type="term" value="C:cytosol"/>
    <property type="evidence" value="ECO:0007669"/>
    <property type="project" value="TreeGrafter"/>
</dbReference>
<dbReference type="PROSITE" id="PS50862">
    <property type="entry name" value="AA_TRNA_LIGASE_II"/>
    <property type="match status" value="1"/>
</dbReference>
<dbReference type="InterPro" id="IPR045864">
    <property type="entry name" value="aa-tRNA-synth_II/BPL/LPL"/>
</dbReference>
<evidence type="ECO:0000256" key="10">
    <source>
        <dbReference type="ARBA" id="ARBA00023146"/>
    </source>
</evidence>
<dbReference type="Proteomes" id="UP000177061">
    <property type="component" value="Unassembled WGS sequence"/>
</dbReference>
<dbReference type="InterPro" id="IPR050062">
    <property type="entry name" value="Pro-tRNA_synthetase"/>
</dbReference>
<evidence type="ECO:0000256" key="8">
    <source>
        <dbReference type="ARBA" id="ARBA00022840"/>
    </source>
</evidence>
<comment type="subunit">
    <text evidence="2">Homodimer.</text>
</comment>
<evidence type="ECO:0000256" key="4">
    <source>
        <dbReference type="ARBA" id="ARBA00019110"/>
    </source>
</evidence>
<dbReference type="AlphaFoldDB" id="A0A1G2FH46"/>